<dbReference type="AlphaFoldDB" id="A0A7D3VQU8"/>
<proteinExistence type="predicted"/>
<dbReference type="EMBL" id="CP053892">
    <property type="protein sequence ID" value="QKG20110.1"/>
    <property type="molecule type" value="Genomic_DNA"/>
</dbReference>
<evidence type="ECO:0000313" key="3">
    <source>
        <dbReference type="Proteomes" id="UP000501240"/>
    </source>
</evidence>
<sequence>MTAAEERVARLAITQEEVRAVHQNTPDGISGDAPGAPDGTAEGAARGEDEGTGPAGAQAAGDAVPPRPPQPRPRRLSDVDERVVMLLAGRGTTMRARQVALAMGEPDKRGRVEVMLSRPKWLKAGEWVTEQEQGLFRAAAGGAGTRRPRRGPGERLRREGGHGHREMIRLPAGGRKERCRRD</sequence>
<keyword evidence="3" id="KW-1185">Reference proteome</keyword>
<dbReference type="Proteomes" id="UP000501240">
    <property type="component" value="Chromosome"/>
</dbReference>
<reference evidence="2 3" key="1">
    <citation type="submission" date="2020-05" db="EMBL/GenBank/DDBJ databases">
        <title>Actinomadura verrucosospora NRRL-B18236 (PFL_A860) Genome sequencing and assembly.</title>
        <authorList>
            <person name="Samborskyy M."/>
        </authorList>
    </citation>
    <scope>NUCLEOTIDE SEQUENCE [LARGE SCALE GENOMIC DNA]</scope>
    <source>
        <strain evidence="2 3">NRRL:B18236</strain>
    </source>
</reference>
<gene>
    <name evidence="2" type="ORF">ACTIVE_1746</name>
</gene>
<feature type="compositionally biased region" description="Basic and acidic residues" evidence="1">
    <location>
        <begin position="151"/>
        <end position="182"/>
    </location>
</feature>
<feature type="region of interest" description="Disordered" evidence="1">
    <location>
        <begin position="15"/>
        <end position="82"/>
    </location>
</feature>
<feature type="region of interest" description="Disordered" evidence="1">
    <location>
        <begin position="136"/>
        <end position="182"/>
    </location>
</feature>
<protein>
    <submittedName>
        <fullName evidence="2">Uncharacterized protein</fullName>
    </submittedName>
</protein>
<evidence type="ECO:0000256" key="1">
    <source>
        <dbReference type="SAM" id="MobiDB-lite"/>
    </source>
</evidence>
<dbReference type="RefSeq" id="WP_173094575.1">
    <property type="nucleotide sequence ID" value="NZ_CP053892.1"/>
</dbReference>
<name>A0A7D3VQU8_ACTVE</name>
<accession>A0A7D3VQU8</accession>
<organism evidence="2 3">
    <name type="scientific">Actinomadura verrucosospora</name>
    <dbReference type="NCBI Taxonomy" id="46165"/>
    <lineage>
        <taxon>Bacteria</taxon>
        <taxon>Bacillati</taxon>
        <taxon>Actinomycetota</taxon>
        <taxon>Actinomycetes</taxon>
        <taxon>Streptosporangiales</taxon>
        <taxon>Thermomonosporaceae</taxon>
        <taxon>Actinomadura</taxon>
    </lineage>
</organism>
<evidence type="ECO:0000313" key="2">
    <source>
        <dbReference type="EMBL" id="QKG20110.1"/>
    </source>
</evidence>